<dbReference type="SUPFAM" id="SSF54427">
    <property type="entry name" value="NTF2-like"/>
    <property type="match status" value="1"/>
</dbReference>
<organism evidence="3 4">
    <name type="scientific">Mucilaginibacter defluvii</name>
    <dbReference type="NCBI Taxonomy" id="1196019"/>
    <lineage>
        <taxon>Bacteria</taxon>
        <taxon>Pseudomonadati</taxon>
        <taxon>Bacteroidota</taxon>
        <taxon>Sphingobacteriia</taxon>
        <taxon>Sphingobacteriales</taxon>
        <taxon>Sphingobacteriaceae</taxon>
        <taxon>Mucilaginibacter</taxon>
    </lineage>
</organism>
<feature type="signal peptide" evidence="1">
    <location>
        <begin position="1"/>
        <end position="22"/>
    </location>
</feature>
<keyword evidence="4" id="KW-1185">Reference proteome</keyword>
<evidence type="ECO:0000313" key="4">
    <source>
        <dbReference type="Proteomes" id="UP001501436"/>
    </source>
</evidence>
<gene>
    <name evidence="3" type="ORF">GCM10023313_08330</name>
</gene>
<evidence type="ECO:0000313" key="3">
    <source>
        <dbReference type="EMBL" id="GAA4907789.1"/>
    </source>
</evidence>
<keyword evidence="1" id="KW-0732">Signal</keyword>
<evidence type="ECO:0000256" key="1">
    <source>
        <dbReference type="SAM" id="SignalP"/>
    </source>
</evidence>
<dbReference type="RefSeq" id="WP_345329663.1">
    <property type="nucleotide sequence ID" value="NZ_BAABJI010000001.1"/>
</dbReference>
<dbReference type="InterPro" id="IPR032710">
    <property type="entry name" value="NTF2-like_dom_sf"/>
</dbReference>
<dbReference type="Proteomes" id="UP001501436">
    <property type="component" value="Unassembled WGS sequence"/>
</dbReference>
<reference evidence="4" key="1">
    <citation type="journal article" date="2019" name="Int. J. Syst. Evol. Microbiol.">
        <title>The Global Catalogue of Microorganisms (GCM) 10K type strain sequencing project: providing services to taxonomists for standard genome sequencing and annotation.</title>
        <authorList>
            <consortium name="The Broad Institute Genomics Platform"/>
            <consortium name="The Broad Institute Genome Sequencing Center for Infectious Disease"/>
            <person name="Wu L."/>
            <person name="Ma J."/>
        </authorList>
    </citation>
    <scope>NUCLEOTIDE SEQUENCE [LARGE SCALE GENOMIC DNA]</scope>
    <source>
        <strain evidence="4">JCM 18283</strain>
    </source>
</reference>
<feature type="domain" description="DUF4440" evidence="2">
    <location>
        <begin position="30"/>
        <end position="135"/>
    </location>
</feature>
<protein>
    <submittedName>
        <fullName evidence="3">Nuclear transport factor 2 family protein</fullName>
    </submittedName>
</protein>
<feature type="chain" id="PRO_5046649822" evidence="1">
    <location>
        <begin position="23"/>
        <end position="145"/>
    </location>
</feature>
<evidence type="ECO:0000259" key="2">
    <source>
        <dbReference type="Pfam" id="PF14534"/>
    </source>
</evidence>
<dbReference type="InterPro" id="IPR027843">
    <property type="entry name" value="DUF4440"/>
</dbReference>
<dbReference type="EMBL" id="BAABJI010000001">
    <property type="protein sequence ID" value="GAA4907789.1"/>
    <property type="molecule type" value="Genomic_DNA"/>
</dbReference>
<dbReference type="Pfam" id="PF14534">
    <property type="entry name" value="DUF4440"/>
    <property type="match status" value="1"/>
</dbReference>
<proteinExistence type="predicted"/>
<dbReference type="Gene3D" id="3.10.450.50">
    <property type="match status" value="1"/>
</dbReference>
<accession>A0ABP9FQ78</accession>
<name>A0ABP9FQ78_9SPHI</name>
<comment type="caution">
    <text evidence="3">The sequence shown here is derived from an EMBL/GenBank/DDBJ whole genome shotgun (WGS) entry which is preliminary data.</text>
</comment>
<sequence>MKLKRFVFVAILSWITIITASAQTPAEKQVAAAVDTLYKAMVDANKITLSKLTAAELSFGHSSGKVEDKAAFIDALVSGKSDFTSIATSNQTITITGDVAIVRHILNGEILDGGKPGTVNLGILLVWKKQQKRWILLARQAYKVP</sequence>